<feature type="transmembrane region" description="Helical" evidence="9">
    <location>
        <begin position="111"/>
        <end position="132"/>
    </location>
</feature>
<proteinExistence type="inferred from homology"/>
<organism evidence="10 11">
    <name type="scientific">Nocardioides plantarum</name>
    <dbReference type="NCBI Taxonomy" id="29299"/>
    <lineage>
        <taxon>Bacteria</taxon>
        <taxon>Bacillati</taxon>
        <taxon>Actinomycetota</taxon>
        <taxon>Actinomycetes</taxon>
        <taxon>Propionibacteriales</taxon>
        <taxon>Nocardioidaceae</taxon>
        <taxon>Nocardioides</taxon>
    </lineage>
</organism>
<dbReference type="PANTHER" id="PTHR21716">
    <property type="entry name" value="TRANSMEMBRANE PROTEIN"/>
    <property type="match status" value="1"/>
</dbReference>
<reference evidence="10 11" key="1">
    <citation type="submission" date="2024-09" db="EMBL/GenBank/DDBJ databases">
        <authorList>
            <person name="Sun Q."/>
            <person name="Mori K."/>
        </authorList>
    </citation>
    <scope>NUCLEOTIDE SEQUENCE [LARGE SCALE GENOMIC DNA]</scope>
    <source>
        <strain evidence="10 11">JCM 9626</strain>
    </source>
</reference>
<feature type="region of interest" description="Disordered" evidence="8">
    <location>
        <begin position="427"/>
        <end position="470"/>
    </location>
</feature>
<evidence type="ECO:0000256" key="1">
    <source>
        <dbReference type="ARBA" id="ARBA00004651"/>
    </source>
</evidence>
<evidence type="ECO:0000313" key="10">
    <source>
        <dbReference type="EMBL" id="MFB9313593.1"/>
    </source>
</evidence>
<feature type="region of interest" description="Disordered" evidence="8">
    <location>
        <begin position="1"/>
        <end position="37"/>
    </location>
</feature>
<comment type="subcellular location">
    <subcellularLocation>
        <location evidence="1">Cell membrane</location>
        <topology evidence="1">Multi-pass membrane protein</topology>
    </subcellularLocation>
</comment>
<evidence type="ECO:0000256" key="2">
    <source>
        <dbReference type="ARBA" id="ARBA00009773"/>
    </source>
</evidence>
<dbReference type="EMBL" id="JBHMDG010000012">
    <property type="protein sequence ID" value="MFB9313593.1"/>
    <property type="molecule type" value="Genomic_DNA"/>
</dbReference>
<dbReference type="InterPro" id="IPR002549">
    <property type="entry name" value="AI-2E-like"/>
</dbReference>
<sequence>MNDDAPHEPVRPADDAEPEQQRRRRLRRRQEIEDAEREERVTARIAHHWAQLRDERRGEPAPAVIVSGPSNFSRAQVPWGVDLAAAWAWRFLVIVVAGYFIVMAIDRLREVTVPLAIALLIAALVSPLVRALGRIGVPRGPASLLTVLLTLGVIAGLLTLAGQQIAAGADDLASSTADGLGQIRDWLKTGPLHASDSQINDYIESAQKEITAQVQQGDIAGRVTEVGSTISQIFTGLFIVLFATYFFLADGDRIWAFLVRLSPRAARARVDSSGRVAWTSLTQFVRATVIVAATDAAGVMIGAAVLGVPFVFPIGVVVFLGAFVPLVGAFVAGGVAVLVALVAEGPVVALLMLGVIVLVQQLESHILQPFLMGRWVAVHPLAVIIAIATGIVLAGITGALIAVPLTAVVNAVVTHLASYTGPGADPVHELAEDYGEQESTEPVEDRSDVDAVMKADHQTAQAEVEDDVQR</sequence>
<dbReference type="Pfam" id="PF01594">
    <property type="entry name" value="AI-2E_transport"/>
    <property type="match status" value="1"/>
</dbReference>
<keyword evidence="3" id="KW-0813">Transport</keyword>
<evidence type="ECO:0000256" key="7">
    <source>
        <dbReference type="ARBA" id="ARBA00023136"/>
    </source>
</evidence>
<keyword evidence="5 9" id="KW-0812">Transmembrane</keyword>
<evidence type="ECO:0000256" key="3">
    <source>
        <dbReference type="ARBA" id="ARBA00022448"/>
    </source>
</evidence>
<feature type="compositionally biased region" description="Acidic residues" evidence="8">
    <location>
        <begin position="432"/>
        <end position="442"/>
    </location>
</feature>
<keyword evidence="6 9" id="KW-1133">Transmembrane helix</keyword>
<accession>A0ABV5KA32</accession>
<feature type="compositionally biased region" description="Basic and acidic residues" evidence="8">
    <location>
        <begin position="1"/>
        <end position="14"/>
    </location>
</feature>
<keyword evidence="4" id="KW-1003">Cell membrane</keyword>
<keyword evidence="11" id="KW-1185">Reference proteome</keyword>
<comment type="caution">
    <text evidence="10">The sequence shown here is derived from an EMBL/GenBank/DDBJ whole genome shotgun (WGS) entry which is preliminary data.</text>
</comment>
<feature type="transmembrane region" description="Helical" evidence="9">
    <location>
        <begin position="296"/>
        <end position="324"/>
    </location>
</feature>
<feature type="transmembrane region" description="Helical" evidence="9">
    <location>
        <begin position="83"/>
        <end position="105"/>
    </location>
</feature>
<evidence type="ECO:0000256" key="8">
    <source>
        <dbReference type="SAM" id="MobiDB-lite"/>
    </source>
</evidence>
<evidence type="ECO:0000256" key="4">
    <source>
        <dbReference type="ARBA" id="ARBA00022475"/>
    </source>
</evidence>
<comment type="similarity">
    <text evidence="2">Belongs to the autoinducer-2 exporter (AI-2E) (TC 2.A.86) family.</text>
</comment>
<gene>
    <name evidence="10" type="ORF">ACFFRI_11120</name>
</gene>
<feature type="transmembrane region" description="Helical" evidence="9">
    <location>
        <begin position="330"/>
        <end position="359"/>
    </location>
</feature>
<feature type="transmembrane region" description="Helical" evidence="9">
    <location>
        <begin position="144"/>
        <end position="166"/>
    </location>
</feature>
<evidence type="ECO:0000256" key="9">
    <source>
        <dbReference type="SAM" id="Phobius"/>
    </source>
</evidence>
<evidence type="ECO:0000256" key="5">
    <source>
        <dbReference type="ARBA" id="ARBA00022692"/>
    </source>
</evidence>
<dbReference type="RefSeq" id="WP_140007801.1">
    <property type="nucleotide sequence ID" value="NZ_JBHMDG010000012.1"/>
</dbReference>
<evidence type="ECO:0000256" key="6">
    <source>
        <dbReference type="ARBA" id="ARBA00022989"/>
    </source>
</evidence>
<feature type="transmembrane region" description="Helical" evidence="9">
    <location>
        <begin position="230"/>
        <end position="248"/>
    </location>
</feature>
<evidence type="ECO:0000313" key="11">
    <source>
        <dbReference type="Proteomes" id="UP001589750"/>
    </source>
</evidence>
<feature type="compositionally biased region" description="Basic and acidic residues" evidence="8">
    <location>
        <begin position="443"/>
        <end position="457"/>
    </location>
</feature>
<keyword evidence="7 9" id="KW-0472">Membrane</keyword>
<dbReference type="PANTHER" id="PTHR21716:SF53">
    <property type="entry name" value="PERMEASE PERM-RELATED"/>
    <property type="match status" value="1"/>
</dbReference>
<protein>
    <submittedName>
        <fullName evidence="10">AI-2E family transporter</fullName>
    </submittedName>
</protein>
<name>A0ABV5KA32_9ACTN</name>
<dbReference type="Proteomes" id="UP001589750">
    <property type="component" value="Unassembled WGS sequence"/>
</dbReference>
<feature type="transmembrane region" description="Helical" evidence="9">
    <location>
        <begin position="380"/>
        <end position="403"/>
    </location>
</feature>